<proteinExistence type="inferred from homology"/>
<evidence type="ECO:0000256" key="1">
    <source>
        <dbReference type="ARBA" id="ARBA00006180"/>
    </source>
</evidence>
<dbReference type="GeneTree" id="ENSGT00390000009899"/>
<dbReference type="Pfam" id="PF04499">
    <property type="entry name" value="SAPS"/>
    <property type="match status" value="1"/>
</dbReference>
<feature type="region of interest" description="Disordered" evidence="2">
    <location>
        <begin position="608"/>
        <end position="645"/>
    </location>
</feature>
<dbReference type="GO" id="GO:0005634">
    <property type="term" value="C:nucleus"/>
    <property type="evidence" value="ECO:0000318"/>
    <property type="project" value="GO_Central"/>
</dbReference>
<dbReference type="GO" id="GO:0019903">
    <property type="term" value="F:protein phosphatase binding"/>
    <property type="evidence" value="ECO:0007669"/>
    <property type="project" value="InterPro"/>
</dbReference>
<dbReference type="SUPFAM" id="SSF48371">
    <property type="entry name" value="ARM repeat"/>
    <property type="match status" value="1"/>
</dbReference>
<dbReference type="InParanoid" id="A0A6I8NC18"/>
<comment type="similarity">
    <text evidence="1">Belongs to the SAPS family.</text>
</comment>
<dbReference type="GO" id="GO:0009966">
    <property type="term" value="P:regulation of signal transduction"/>
    <property type="evidence" value="ECO:0000318"/>
    <property type="project" value="GO_Central"/>
</dbReference>
<dbReference type="Bgee" id="ENSOANG00000003135">
    <property type="expression patterns" value="Expressed in testis and 7 other cell types or tissues"/>
</dbReference>
<reference evidence="3" key="3">
    <citation type="submission" date="2025-09" db="UniProtKB">
        <authorList>
            <consortium name="Ensembl"/>
        </authorList>
    </citation>
    <scope>IDENTIFICATION</scope>
    <source>
        <strain evidence="3">Glennie</strain>
    </source>
</reference>
<dbReference type="PANTHER" id="PTHR12634:SF13">
    <property type="entry name" value="SERINE_THREONINE-PROTEIN PHOSPHATASE 6 REGULATORY SUBUNIT 1"/>
    <property type="match status" value="1"/>
</dbReference>
<dbReference type="GO" id="GO:0005829">
    <property type="term" value="C:cytosol"/>
    <property type="evidence" value="ECO:0000318"/>
    <property type="project" value="GO_Central"/>
</dbReference>
<dbReference type="AlphaFoldDB" id="A0A6I8NC18"/>
<reference evidence="3 4" key="1">
    <citation type="journal article" date="2008" name="Nature">
        <title>Genome analysis of the platypus reveals unique signatures of evolution.</title>
        <authorList>
            <person name="Warren W.C."/>
            <person name="Hillier L.W."/>
            <person name="Marshall Graves J.A."/>
            <person name="Birney E."/>
            <person name="Ponting C.P."/>
            <person name="Grutzner F."/>
            <person name="Belov K."/>
            <person name="Miller W."/>
            <person name="Clarke L."/>
            <person name="Chinwalla A.T."/>
            <person name="Yang S.P."/>
            <person name="Heger A."/>
            <person name="Locke D.P."/>
            <person name="Miethke P."/>
            <person name="Waters P.D."/>
            <person name="Veyrunes F."/>
            <person name="Fulton L."/>
            <person name="Fulton B."/>
            <person name="Graves T."/>
            <person name="Wallis J."/>
            <person name="Puente X.S."/>
            <person name="Lopez-Otin C."/>
            <person name="Ordonez G.R."/>
            <person name="Eichler E.E."/>
            <person name="Chen L."/>
            <person name="Cheng Z."/>
            <person name="Deakin J.E."/>
            <person name="Alsop A."/>
            <person name="Thompson K."/>
            <person name="Kirby P."/>
            <person name="Papenfuss A.T."/>
            <person name="Wakefield M.J."/>
            <person name="Olender T."/>
            <person name="Lancet D."/>
            <person name="Huttley G.A."/>
            <person name="Smit A.F."/>
            <person name="Pask A."/>
            <person name="Temple-Smith P."/>
            <person name="Batzer M.A."/>
            <person name="Walker J.A."/>
            <person name="Konkel M.K."/>
            <person name="Harris R.S."/>
            <person name="Whittington C.M."/>
            <person name="Wong E.S."/>
            <person name="Gemmell N.J."/>
            <person name="Buschiazzo E."/>
            <person name="Vargas Jentzsch I.M."/>
            <person name="Merkel A."/>
            <person name="Schmitz J."/>
            <person name="Zemann A."/>
            <person name="Churakov G."/>
            <person name="Kriegs J.O."/>
            <person name="Brosius J."/>
            <person name="Murchison E.P."/>
            <person name="Sachidanandam R."/>
            <person name="Smith C."/>
            <person name="Hannon G.J."/>
            <person name="Tsend-Ayush E."/>
            <person name="McMillan D."/>
            <person name="Attenborough R."/>
            <person name="Rens W."/>
            <person name="Ferguson-Smith M."/>
            <person name="Lefevre C.M."/>
            <person name="Sharp J.A."/>
            <person name="Nicholas K.R."/>
            <person name="Ray D.A."/>
            <person name="Kube M."/>
            <person name="Reinhardt R."/>
            <person name="Pringle T.H."/>
            <person name="Taylor J."/>
            <person name="Jones R.C."/>
            <person name="Nixon B."/>
            <person name="Dacheux J.L."/>
            <person name="Niwa H."/>
            <person name="Sekita Y."/>
            <person name="Huang X."/>
            <person name="Stark A."/>
            <person name="Kheradpour P."/>
            <person name="Kellis M."/>
            <person name="Flicek P."/>
            <person name="Chen Y."/>
            <person name="Webber C."/>
            <person name="Hardison R."/>
            <person name="Nelson J."/>
            <person name="Hallsworth-Pepin K."/>
            <person name="Delehaunty K."/>
            <person name="Markovic C."/>
            <person name="Minx P."/>
            <person name="Feng Y."/>
            <person name="Kremitzki C."/>
            <person name="Mitreva M."/>
            <person name="Glasscock J."/>
            <person name="Wylie T."/>
            <person name="Wohldmann P."/>
            <person name="Thiru P."/>
            <person name="Nhan M.N."/>
            <person name="Pohl C.S."/>
            <person name="Smith S.M."/>
            <person name="Hou S."/>
            <person name="Nefedov M."/>
            <person name="de Jong P.J."/>
            <person name="Renfree M.B."/>
            <person name="Mardis E.R."/>
            <person name="Wilson R.K."/>
        </authorList>
    </citation>
    <scope>NUCLEOTIDE SEQUENCE [LARGE SCALE GENOMIC DNA]</scope>
    <source>
        <strain evidence="3 4">Glennie</strain>
    </source>
</reference>
<dbReference type="OMA" id="ECKSHNP"/>
<dbReference type="Proteomes" id="UP000002279">
    <property type="component" value="Chromosome 10"/>
</dbReference>
<evidence type="ECO:0000313" key="4">
    <source>
        <dbReference type="Proteomes" id="UP000002279"/>
    </source>
</evidence>
<sequence length="645" mass="72581">MFWKFDLHPSSHLDTLLEREGLSLRELLDEEDVLQECKGVNRKLLDFLLQPQHLEAMVASLTQEPPADGDERLRYKYPSVSCDILTADVPQINDALGGDEALLRQLYGFLQAGGNLNPLLASFFSKVMGVLINRKADQIVSFLQKKDDFVPLLLRHIGTSAIMDLLLRLLTCVEGPRLRQHVFTWLNEEKIVQRLIEMIHPSKDESQHSNAAQSLCDIVRLSREQMIHIQDSPEPDQLLATLEKQETVEQLLSNMFEGEQQSDSVVICGIQVLLTLLEPRRPRSEFGGLGGFYCTVDGQLELTSPVGRDALTSQASLGTLLALRPRLRHFHQLLLQSPKKEVLRTTWGMLEPPLGAPRLHAVMLLGSALTAPEPGLREELLDLDTLNTLLDLYFHYVYNNFLHSQVELCISNLLSSGPPGQGDGECDTPTQNTHNAVVKHLLQRCRLVQRVLSAWEENDRIQAAGGRRQGYMGHLTRMANAVVQSMEAGPNAALLGQLLRELPTEEQERWETFVSGPLAETNRRNRVDLVSAHPRPSSSEDEDDPRLKEFAFPEEAALQQAFMDFQMQQMTSAFIDHFGFNDEEFGEQEENPNSNLFEICCKERIRHFDDDEEESDGEAGGWEDKPLPAGAQSEGFAVPGARWDS</sequence>
<dbReference type="Ensembl" id="ENSOANT00000049642.1">
    <property type="protein sequence ID" value="ENSOANP00000038594.1"/>
    <property type="gene ID" value="ENSOANG00000003135.3"/>
</dbReference>
<dbReference type="PANTHER" id="PTHR12634">
    <property type="entry name" value="SIT4 YEAST -ASSOCIATING PROTEIN-RELATED"/>
    <property type="match status" value="1"/>
</dbReference>
<accession>A0A6I8NC18</accession>
<dbReference type="GO" id="GO:0031267">
    <property type="term" value="F:small GTPase binding"/>
    <property type="evidence" value="ECO:0007669"/>
    <property type="project" value="Ensembl"/>
</dbReference>
<dbReference type="InterPro" id="IPR007587">
    <property type="entry name" value="SAPS"/>
</dbReference>
<dbReference type="InterPro" id="IPR016024">
    <property type="entry name" value="ARM-type_fold"/>
</dbReference>
<dbReference type="GO" id="GO:0019888">
    <property type="term" value="F:protein phosphatase regulator activity"/>
    <property type="evidence" value="ECO:0000318"/>
    <property type="project" value="GO_Central"/>
</dbReference>
<reference evidence="3" key="2">
    <citation type="submission" date="2025-08" db="UniProtKB">
        <authorList>
            <consortium name="Ensembl"/>
        </authorList>
    </citation>
    <scope>IDENTIFICATION</scope>
    <source>
        <strain evidence="3">Glennie</strain>
    </source>
</reference>
<keyword evidence="4" id="KW-1185">Reference proteome</keyword>
<evidence type="ECO:0000256" key="2">
    <source>
        <dbReference type="SAM" id="MobiDB-lite"/>
    </source>
</evidence>
<feature type="region of interest" description="Disordered" evidence="2">
    <location>
        <begin position="525"/>
        <end position="546"/>
    </location>
</feature>
<gene>
    <name evidence="3" type="primary">PPP6R1</name>
</gene>
<dbReference type="GO" id="GO:0030027">
    <property type="term" value="C:lamellipodium"/>
    <property type="evidence" value="ECO:0007669"/>
    <property type="project" value="Ensembl"/>
</dbReference>
<dbReference type="FunCoup" id="A0A6I8NC18">
    <property type="interactions" value="3114"/>
</dbReference>
<evidence type="ECO:0000313" key="3">
    <source>
        <dbReference type="Ensembl" id="ENSOANP00000038594.1"/>
    </source>
</evidence>
<name>A0A6I8NC18_ORNAN</name>
<protein>
    <submittedName>
        <fullName evidence="3">Protein phosphatase 6 regulatory subunit 1</fullName>
    </submittedName>
</protein>
<organism evidence="3 4">
    <name type="scientific">Ornithorhynchus anatinus</name>
    <name type="common">Duckbill platypus</name>
    <dbReference type="NCBI Taxonomy" id="9258"/>
    <lineage>
        <taxon>Eukaryota</taxon>
        <taxon>Metazoa</taxon>
        <taxon>Chordata</taxon>
        <taxon>Craniata</taxon>
        <taxon>Vertebrata</taxon>
        <taxon>Euteleostomi</taxon>
        <taxon>Mammalia</taxon>
        <taxon>Monotremata</taxon>
        <taxon>Ornithorhynchidae</taxon>
        <taxon>Ornithorhynchus</taxon>
    </lineage>
</organism>